<feature type="transmembrane region" description="Helical" evidence="7">
    <location>
        <begin position="353"/>
        <end position="375"/>
    </location>
</feature>
<keyword evidence="3 7" id="KW-0812">Transmembrane</keyword>
<evidence type="ECO:0000313" key="8">
    <source>
        <dbReference type="EMBL" id="MBT0963974.1"/>
    </source>
</evidence>
<dbReference type="GO" id="GO:0005886">
    <property type="term" value="C:plasma membrane"/>
    <property type="evidence" value="ECO:0007669"/>
    <property type="project" value="UniProtKB-SubCell"/>
</dbReference>
<keyword evidence="5 7" id="KW-0472">Membrane</keyword>
<protein>
    <submittedName>
        <fullName evidence="8">MFS transporter</fullName>
    </submittedName>
</protein>
<dbReference type="Pfam" id="PF07690">
    <property type="entry name" value="MFS_1"/>
    <property type="match status" value="1"/>
</dbReference>
<dbReference type="InterPro" id="IPR036259">
    <property type="entry name" value="MFS_trans_sf"/>
</dbReference>
<feature type="transmembrane region" description="Helical" evidence="7">
    <location>
        <begin position="168"/>
        <end position="192"/>
    </location>
</feature>
<dbReference type="AlphaFoldDB" id="A0A944DCI0"/>
<dbReference type="Gene3D" id="1.20.1250.20">
    <property type="entry name" value="MFS general substrate transporter like domains"/>
    <property type="match status" value="1"/>
</dbReference>
<dbReference type="SUPFAM" id="SSF103473">
    <property type="entry name" value="MFS general substrate transporter"/>
    <property type="match status" value="1"/>
</dbReference>
<dbReference type="CDD" id="cd06173">
    <property type="entry name" value="MFS_MefA_like"/>
    <property type="match status" value="1"/>
</dbReference>
<gene>
    <name evidence="8" type="ORF">I8J34_22575</name>
</gene>
<feature type="transmembrane region" description="Helical" evidence="7">
    <location>
        <begin position="49"/>
        <end position="71"/>
    </location>
</feature>
<sequence length="473" mass="49473">MTDKKEKKLLGKAFAFLWLSETSFDFGSALMGFALGVWVFQTTGSAEQFAWTILSAAVPALLVTPFAGALADRYDRRLVIAGCDVSAALLVVGLAMLLFFDQLVVEHLYVFNAITSIVGTIRNPSYQAAVGAIVPKEKLTQANGMIGFTDGILQIGGPLMAGYLMASIGLEGIMVIEVCAVTAGAICVFTALSHARHAIRGEKPEETANVVRNVLDSWRSALGYFNAHRLMIGLVLYAVLQESLLVLVSAMVTPLVLSTETSDVLGLIMTAGAVGGLVGSISMMVLNLKKHLMMWVLLTDAALSAAICVAGFTTSPVWWGVCAFVAMGAGAASGTCAGALWMRKTPEGKRGSIFALLGGLDLLALCAVMLVGGSIGEHVFEPALAVGGAWAETIGTYVGSGQGRGYGFLFVVSGGLCTLISLVALFSPRLRKLDALVQDHDEKGEDDEELSGATSDPVLTGIPVTAKPAPTSS</sequence>
<comment type="subcellular location">
    <subcellularLocation>
        <location evidence="1">Cell membrane</location>
        <topology evidence="1">Multi-pass membrane protein</topology>
    </subcellularLocation>
</comment>
<feature type="transmembrane region" description="Helical" evidence="7">
    <location>
        <begin position="230"/>
        <end position="252"/>
    </location>
</feature>
<evidence type="ECO:0000256" key="2">
    <source>
        <dbReference type="ARBA" id="ARBA00022475"/>
    </source>
</evidence>
<feature type="transmembrane region" description="Helical" evidence="7">
    <location>
        <begin position="78"/>
        <end position="100"/>
    </location>
</feature>
<dbReference type="Proteomes" id="UP000694660">
    <property type="component" value="Unassembled WGS sequence"/>
</dbReference>
<evidence type="ECO:0000256" key="6">
    <source>
        <dbReference type="SAM" id="MobiDB-lite"/>
    </source>
</evidence>
<dbReference type="GO" id="GO:0022857">
    <property type="term" value="F:transmembrane transporter activity"/>
    <property type="evidence" value="ECO:0007669"/>
    <property type="project" value="InterPro"/>
</dbReference>
<evidence type="ECO:0000256" key="3">
    <source>
        <dbReference type="ARBA" id="ARBA00022692"/>
    </source>
</evidence>
<reference evidence="9" key="1">
    <citation type="journal article" date="2022" name="ISME J.">
        <title>Genetic and phylogenetic analysis of dissimilatory iodate-reducing bacteria identifies potential niches across the world's oceans.</title>
        <authorList>
            <person name="Reyes-Umana V."/>
            <person name="Henning Z."/>
            <person name="Lee K."/>
            <person name="Barnum T.P."/>
            <person name="Coates J.D."/>
        </authorList>
    </citation>
    <scope>NUCLEOTIDE SEQUENCE [LARGE SCALE GENOMIC DNA]</scope>
    <source>
        <strain evidence="9">IR12</strain>
    </source>
</reference>
<feature type="transmembrane region" description="Helical" evidence="7">
    <location>
        <begin position="264"/>
        <end position="285"/>
    </location>
</feature>
<keyword evidence="4 7" id="KW-1133">Transmembrane helix</keyword>
<evidence type="ECO:0000256" key="4">
    <source>
        <dbReference type="ARBA" id="ARBA00022989"/>
    </source>
</evidence>
<dbReference type="InterPro" id="IPR011701">
    <property type="entry name" value="MFS"/>
</dbReference>
<evidence type="ECO:0000256" key="5">
    <source>
        <dbReference type="ARBA" id="ARBA00023136"/>
    </source>
</evidence>
<evidence type="ECO:0000256" key="1">
    <source>
        <dbReference type="ARBA" id="ARBA00004651"/>
    </source>
</evidence>
<evidence type="ECO:0000256" key="7">
    <source>
        <dbReference type="SAM" id="Phobius"/>
    </source>
</evidence>
<feature type="transmembrane region" description="Helical" evidence="7">
    <location>
        <begin position="292"/>
        <end position="312"/>
    </location>
</feature>
<dbReference type="PANTHER" id="PTHR23513:SF18">
    <property type="entry name" value="INTEGRAL MEMBRANE PROTEIN"/>
    <property type="match status" value="1"/>
</dbReference>
<evidence type="ECO:0000313" key="9">
    <source>
        <dbReference type="Proteomes" id="UP000694660"/>
    </source>
</evidence>
<dbReference type="EMBL" id="JAEKFT010000045">
    <property type="protein sequence ID" value="MBT0963974.1"/>
    <property type="molecule type" value="Genomic_DNA"/>
</dbReference>
<keyword evidence="2" id="KW-1003">Cell membrane</keyword>
<dbReference type="PANTHER" id="PTHR23513">
    <property type="entry name" value="INTEGRAL MEMBRANE EFFLUX PROTEIN-RELATED"/>
    <property type="match status" value="1"/>
</dbReference>
<feature type="transmembrane region" description="Helical" evidence="7">
    <location>
        <begin position="406"/>
        <end position="426"/>
    </location>
</feature>
<accession>A0A944DCI0</accession>
<name>A0A944DCI0_DENI1</name>
<feature type="transmembrane region" description="Helical" evidence="7">
    <location>
        <begin position="12"/>
        <end position="37"/>
    </location>
</feature>
<organism evidence="8 9">
    <name type="scientific">Denitromonas iodatirespirans</name>
    <dbReference type="NCBI Taxonomy" id="2795389"/>
    <lineage>
        <taxon>Bacteria</taxon>
        <taxon>Pseudomonadati</taxon>
        <taxon>Pseudomonadota</taxon>
        <taxon>Betaproteobacteria</taxon>
        <taxon>Rhodocyclales</taxon>
        <taxon>Zoogloeaceae</taxon>
        <taxon>Denitromonas</taxon>
    </lineage>
</organism>
<feature type="transmembrane region" description="Helical" evidence="7">
    <location>
        <begin position="318"/>
        <end position="341"/>
    </location>
</feature>
<proteinExistence type="predicted"/>
<feature type="region of interest" description="Disordered" evidence="6">
    <location>
        <begin position="441"/>
        <end position="473"/>
    </location>
</feature>
<dbReference type="RefSeq" id="WP_214363899.1">
    <property type="nucleotide sequence ID" value="NZ_JAEKFT010000045.1"/>
</dbReference>
<comment type="caution">
    <text evidence="8">The sequence shown here is derived from an EMBL/GenBank/DDBJ whole genome shotgun (WGS) entry which is preliminary data.</text>
</comment>
<keyword evidence="9" id="KW-1185">Reference proteome</keyword>